<dbReference type="PANTHER" id="PTHR36849:SF1">
    <property type="entry name" value="CYTOPLASMIC PROTEIN"/>
    <property type="match status" value="1"/>
</dbReference>
<sequence length="113" mass="13222">MFRVKRVYEAPAKEDGCRVLVDRLWPRGLTKEKASIDEWLKEIAPSDALRKWFAHDPAKWPAFRKKYAAELRQNKEWAGKLKMLEKRHKVVMLLFGAKDIARNNAVALKEFLG</sequence>
<evidence type="ECO:0000313" key="1">
    <source>
        <dbReference type="EMBL" id="HIH15836.1"/>
    </source>
</evidence>
<dbReference type="InterPro" id="IPR052552">
    <property type="entry name" value="YeaO-like"/>
</dbReference>
<reference evidence="2" key="2">
    <citation type="submission" date="2021-03" db="EMBL/GenBank/DDBJ databases">
        <authorList>
            <person name="Jaffe A."/>
        </authorList>
    </citation>
    <scope>NUCLEOTIDE SEQUENCE</scope>
    <source>
        <strain evidence="2">RIFCSPLOWO2_01_FULL_58_19</strain>
    </source>
</reference>
<dbReference type="Pfam" id="PF22752">
    <property type="entry name" value="DUF488-N3i"/>
    <property type="match status" value="1"/>
</dbReference>
<proteinExistence type="predicted"/>
<dbReference type="AlphaFoldDB" id="A0A7J4JKP7"/>
<gene>
    <name evidence="1" type="ORF">HA252_00335</name>
    <name evidence="2" type="ORF">J4203_03620</name>
</gene>
<accession>A0A7J4JKP7</accession>
<protein>
    <submittedName>
        <fullName evidence="1">DUF488 family protein</fullName>
    </submittedName>
</protein>
<comment type="caution">
    <text evidence="1">The sequence shown here is derived from an EMBL/GenBank/DDBJ whole genome shotgun (WGS) entry which is preliminary data.</text>
</comment>
<evidence type="ECO:0000313" key="2">
    <source>
        <dbReference type="EMBL" id="MBS3062937.1"/>
    </source>
</evidence>
<dbReference type="Proteomes" id="UP000678237">
    <property type="component" value="Unassembled WGS sequence"/>
</dbReference>
<name>A0A7J4JKP7_9ARCH</name>
<reference evidence="1" key="1">
    <citation type="journal article" date="2020" name="bioRxiv">
        <title>A rank-normalized archaeal taxonomy based on genome phylogeny resolves widespread incomplete and uneven classifications.</title>
        <authorList>
            <person name="Rinke C."/>
            <person name="Chuvochina M."/>
            <person name="Mussig A.J."/>
            <person name="Chaumeil P.-A."/>
            <person name="Waite D.W."/>
            <person name="Whitman W.B."/>
            <person name="Parks D.H."/>
            <person name="Hugenholtz P."/>
        </authorList>
    </citation>
    <scope>NUCLEOTIDE SEQUENCE</scope>
    <source>
        <strain evidence="1">UBA10219</strain>
    </source>
</reference>
<dbReference type="PANTHER" id="PTHR36849">
    <property type="entry name" value="CYTOPLASMIC PROTEIN-RELATED"/>
    <property type="match status" value="1"/>
</dbReference>
<dbReference type="EMBL" id="DUGH01000008">
    <property type="protein sequence ID" value="HIH15836.1"/>
    <property type="molecule type" value="Genomic_DNA"/>
</dbReference>
<organism evidence="1 3">
    <name type="scientific">Candidatus Iainarchaeum sp</name>
    <dbReference type="NCBI Taxonomy" id="3101447"/>
    <lineage>
        <taxon>Archaea</taxon>
        <taxon>Candidatus Iainarchaeota</taxon>
        <taxon>Candidatus Iainarchaeia</taxon>
        <taxon>Candidatus Iainarchaeales</taxon>
        <taxon>Candidatus Iainarchaeaceae</taxon>
        <taxon>Candidatus Iainarchaeum</taxon>
    </lineage>
</organism>
<dbReference type="EMBL" id="JAGVWE010000003">
    <property type="protein sequence ID" value="MBS3062937.1"/>
    <property type="molecule type" value="Genomic_DNA"/>
</dbReference>
<evidence type="ECO:0000313" key="3">
    <source>
        <dbReference type="Proteomes" id="UP000564964"/>
    </source>
</evidence>
<reference evidence="2" key="3">
    <citation type="submission" date="2021-05" db="EMBL/GenBank/DDBJ databases">
        <title>Protein family content uncovers lineage relationships and bacterial pathway maintenance mechanisms in DPANN archaea.</title>
        <authorList>
            <person name="Castelle C.J."/>
            <person name="Meheust R."/>
            <person name="Jaffe A.L."/>
            <person name="Seitz K."/>
            <person name="Gong X."/>
            <person name="Baker B.J."/>
            <person name="Banfield J.F."/>
        </authorList>
    </citation>
    <scope>NUCLEOTIDE SEQUENCE</scope>
    <source>
        <strain evidence="2">RIFCSPLOWO2_01_FULL_58_19</strain>
    </source>
</reference>
<dbReference type="Proteomes" id="UP000564964">
    <property type="component" value="Unassembled WGS sequence"/>
</dbReference>